<sequence length="146" mass="15453">MKSLKSRVLSGVGAALVALSMSTTALASWSAPDHTDVPNYSSVTSALGLITAQITDIIALVGVNAEDIKVVYLEDILSGDELVNVDNTLNNLLVKLQLVNLQNTLNGIDILNNVKIGDILSDNDVDISDVVAVKVFDDGKVLVFCK</sequence>
<comment type="caution">
    <text evidence="2">The sequence shown here is derived from an EMBL/GenBank/DDBJ whole genome shotgun (WGS) entry which is preliminary data.</text>
</comment>
<evidence type="ECO:0000256" key="1">
    <source>
        <dbReference type="SAM" id="SignalP"/>
    </source>
</evidence>
<name>A0A150PKB7_SORCE</name>
<feature type="chain" id="PRO_5007565680" description="Secreted protein" evidence="1">
    <location>
        <begin position="28"/>
        <end position="146"/>
    </location>
</feature>
<organism evidence="2 3">
    <name type="scientific">Sorangium cellulosum</name>
    <name type="common">Polyangium cellulosum</name>
    <dbReference type="NCBI Taxonomy" id="56"/>
    <lineage>
        <taxon>Bacteria</taxon>
        <taxon>Pseudomonadati</taxon>
        <taxon>Myxococcota</taxon>
        <taxon>Polyangia</taxon>
        <taxon>Polyangiales</taxon>
        <taxon>Polyangiaceae</taxon>
        <taxon>Sorangium</taxon>
    </lineage>
</organism>
<evidence type="ECO:0000313" key="3">
    <source>
        <dbReference type="Proteomes" id="UP000075604"/>
    </source>
</evidence>
<reference evidence="2 3" key="1">
    <citation type="submission" date="2014-02" db="EMBL/GenBank/DDBJ databases">
        <title>The small core and large imbalanced accessory genome model reveals a collaborative survival strategy of Sorangium cellulosum strains in nature.</title>
        <authorList>
            <person name="Han K."/>
            <person name="Peng R."/>
            <person name="Blom J."/>
            <person name="Li Y.-Z."/>
        </authorList>
    </citation>
    <scope>NUCLEOTIDE SEQUENCE [LARGE SCALE GENOMIC DNA]</scope>
    <source>
        <strain evidence="2 3">So0157-18</strain>
    </source>
</reference>
<evidence type="ECO:0008006" key="4">
    <source>
        <dbReference type="Google" id="ProtNLM"/>
    </source>
</evidence>
<keyword evidence="1" id="KW-0732">Signal</keyword>
<dbReference type="EMBL" id="JELX01002230">
    <property type="protein sequence ID" value="KYF56131.1"/>
    <property type="molecule type" value="Genomic_DNA"/>
</dbReference>
<feature type="signal peptide" evidence="1">
    <location>
        <begin position="1"/>
        <end position="27"/>
    </location>
</feature>
<evidence type="ECO:0000313" key="2">
    <source>
        <dbReference type="EMBL" id="KYF56131.1"/>
    </source>
</evidence>
<dbReference type="AlphaFoldDB" id="A0A150PKB7"/>
<protein>
    <recommendedName>
        <fullName evidence="4">Secreted protein</fullName>
    </recommendedName>
</protein>
<gene>
    <name evidence="2" type="ORF">BE04_23325</name>
</gene>
<dbReference type="Proteomes" id="UP000075604">
    <property type="component" value="Unassembled WGS sequence"/>
</dbReference>
<accession>A0A150PKB7</accession>
<proteinExistence type="predicted"/>